<protein>
    <recommendedName>
        <fullName evidence="4">dTDP-4-dehydrorhamnose 3,5-epimerase</fullName>
        <ecNumber evidence="3">5.1.3.13</ecNumber>
    </recommendedName>
    <alternativeName>
        <fullName evidence="6">Thymidine diphospho-4-keto-rhamnose 3,5-epimerase</fullName>
    </alternativeName>
    <alternativeName>
        <fullName evidence="5">dTDP-4-keto-6-deoxyglucose 3,5-epimerase</fullName>
    </alternativeName>
    <alternativeName>
        <fullName evidence="7">dTDP-6-deoxy-D-xylo-4-hexulose 3,5-epimerase</fullName>
    </alternativeName>
</protein>
<dbReference type="EMBL" id="AEGR01000050">
    <property type="protein sequence ID" value="EGI77320.1"/>
    <property type="molecule type" value="Genomic_DNA"/>
</dbReference>
<keyword evidence="9" id="KW-1185">Reference proteome</keyword>
<dbReference type="AlphaFoldDB" id="F3KSC6"/>
<reference evidence="8 9" key="1">
    <citation type="journal article" date="2011" name="EMBO J.">
        <title>Structural diversity of bacterial flagellar motors.</title>
        <authorList>
            <person name="Chen S."/>
            <person name="Beeby M."/>
            <person name="Murphy G.E."/>
            <person name="Leadbetter J.R."/>
            <person name="Hendrixson D.R."/>
            <person name="Briegel A."/>
            <person name="Li Z."/>
            <person name="Shi J."/>
            <person name="Tocheva E.I."/>
            <person name="Muller A."/>
            <person name="Dobro M.J."/>
            <person name="Jensen G.J."/>
        </authorList>
    </citation>
    <scope>NUCLEOTIDE SEQUENCE [LARGE SCALE GENOMIC DNA]</scope>
    <source>
        <strain evidence="8 9">ATCC 19624</strain>
    </source>
</reference>
<dbReference type="Pfam" id="PF00908">
    <property type="entry name" value="dTDP_sugar_isom"/>
    <property type="match status" value="1"/>
</dbReference>
<comment type="function">
    <text evidence="2">Catalyzes the epimerization of the C3' and C5'positions of dTDP-6-deoxy-D-xylo-4-hexulose, forming dTDP-6-deoxy-L-lyxo-4-hexulose.</text>
</comment>
<proteinExistence type="predicted"/>
<dbReference type="SUPFAM" id="SSF51182">
    <property type="entry name" value="RmlC-like cupins"/>
    <property type="match status" value="1"/>
</dbReference>
<dbReference type="GO" id="GO:0008830">
    <property type="term" value="F:dTDP-4-dehydrorhamnose 3,5-epimerase activity"/>
    <property type="evidence" value="ECO:0007669"/>
    <property type="project" value="UniProtKB-EC"/>
</dbReference>
<evidence type="ECO:0000256" key="1">
    <source>
        <dbReference type="ARBA" id="ARBA00001298"/>
    </source>
</evidence>
<dbReference type="Gene3D" id="2.60.120.10">
    <property type="entry name" value="Jelly Rolls"/>
    <property type="match status" value="1"/>
</dbReference>
<evidence type="ECO:0000313" key="8">
    <source>
        <dbReference type="EMBL" id="EGI77320.1"/>
    </source>
</evidence>
<evidence type="ECO:0000256" key="6">
    <source>
        <dbReference type="ARBA" id="ARBA00031424"/>
    </source>
</evidence>
<comment type="catalytic activity">
    <reaction evidence="1">
        <text>dTDP-4-dehydro-6-deoxy-alpha-D-glucose = dTDP-4-dehydro-beta-L-rhamnose</text>
        <dbReference type="Rhea" id="RHEA:16969"/>
        <dbReference type="ChEBI" id="CHEBI:57649"/>
        <dbReference type="ChEBI" id="CHEBI:62830"/>
        <dbReference type="EC" id="5.1.3.13"/>
    </reaction>
</comment>
<evidence type="ECO:0000256" key="5">
    <source>
        <dbReference type="ARBA" id="ARBA00029758"/>
    </source>
</evidence>
<dbReference type="InterPro" id="IPR014710">
    <property type="entry name" value="RmlC-like_jellyroll"/>
</dbReference>
<dbReference type="STRING" id="887062.HGR_06776"/>
<dbReference type="EC" id="5.1.3.13" evidence="3"/>
<dbReference type="Proteomes" id="UP000016368">
    <property type="component" value="Unassembled WGS sequence"/>
</dbReference>
<name>F3KSC6_9BURK</name>
<evidence type="ECO:0000256" key="3">
    <source>
        <dbReference type="ARBA" id="ARBA00012098"/>
    </source>
</evidence>
<dbReference type="eggNOG" id="COG1898">
    <property type="taxonomic scope" value="Bacteria"/>
</dbReference>
<gene>
    <name evidence="8" type="ORF">HGR_06776</name>
</gene>
<evidence type="ECO:0000256" key="7">
    <source>
        <dbReference type="ARBA" id="ARBA00033311"/>
    </source>
</evidence>
<accession>F3KSC6</accession>
<dbReference type="InterPro" id="IPR000888">
    <property type="entry name" value="RmlC-like"/>
</dbReference>
<evidence type="ECO:0000256" key="2">
    <source>
        <dbReference type="ARBA" id="ARBA00001997"/>
    </source>
</evidence>
<evidence type="ECO:0000256" key="4">
    <source>
        <dbReference type="ARBA" id="ARBA00019595"/>
    </source>
</evidence>
<evidence type="ECO:0000313" key="9">
    <source>
        <dbReference type="Proteomes" id="UP000016368"/>
    </source>
</evidence>
<organism evidence="8 9">
    <name type="scientific">Hylemonella gracilis ATCC 19624</name>
    <dbReference type="NCBI Taxonomy" id="887062"/>
    <lineage>
        <taxon>Bacteria</taxon>
        <taxon>Pseudomonadati</taxon>
        <taxon>Pseudomonadota</taxon>
        <taxon>Betaproteobacteria</taxon>
        <taxon>Burkholderiales</taxon>
        <taxon>Comamonadaceae</taxon>
        <taxon>Hylemonella</taxon>
    </lineage>
</organism>
<sequence length="70" mass="7633">MPDNHSRSARGVLCDLHYQIGQPQSELVCLARSSVFDVAVDIRGPVQVMMVTLSAKDQQRLPAVQAEVVA</sequence>
<dbReference type="InterPro" id="IPR011051">
    <property type="entry name" value="RmlC_Cupin_sf"/>
</dbReference>
<comment type="caution">
    <text evidence="8">The sequence shown here is derived from an EMBL/GenBank/DDBJ whole genome shotgun (WGS) entry which is preliminary data.</text>
</comment>